<feature type="region of interest" description="Disordered" evidence="1">
    <location>
        <begin position="1539"/>
        <end position="1562"/>
    </location>
</feature>
<feature type="compositionally biased region" description="Polar residues" evidence="1">
    <location>
        <begin position="1681"/>
        <end position="1696"/>
    </location>
</feature>
<feature type="region of interest" description="Disordered" evidence="1">
    <location>
        <begin position="581"/>
        <end position="686"/>
    </location>
</feature>
<feature type="region of interest" description="Disordered" evidence="1">
    <location>
        <begin position="1858"/>
        <end position="1879"/>
    </location>
</feature>
<feature type="compositionally biased region" description="Basic and acidic residues" evidence="1">
    <location>
        <begin position="2030"/>
        <end position="2048"/>
    </location>
</feature>
<protein>
    <submittedName>
        <fullName evidence="2">Uncharacterized protein</fullName>
    </submittedName>
</protein>
<sequence>MSSDAMLTYGPTPTELESLKTTEKERRRRMRMMQVRQQARENAARTRELYELKKKRLVESVARELQQAYDRTALDELQNKQEQYRKILDDAGIGHQKAETWEDPQIEAERQACIDEQCAQKRGRIATQALRDLETDRRAQLEEPIARLRSVRESENERAALVAALPKPPNLDSLIELELPDPEPTVLVYNVAARNAVYSTRTPSTVAVKRSDAAGTAYIESEMPTNAIIAAEQESERLEALEHEQCLHLRENLIKADLRGQRATKRERVRRHYQNLLTRLEGLSRADGARLRNQLASVGSIGAAACLTENLMNKRLEKAFENEILLQIANSIPHELDEVVPHQTLVTVGSVGESNSVDFVAEPAFETDVQTIQCSQPQNTSEMTGIVRESGGIAWTVSSDQNVSGPSSVCTSSFHRSIMQTNSEVPAPSITKQAPTALNSIVSLPKDRVAGEQMAVVSTEESILGPGERPELPSIHPRQRRYHAARGDHGSAAASITSDAVSLKDPTYDALRSLNTLFGRAEHTPPTSLNLSSARTLTDSHGSVALSARSSQGTSLSEQQELLNRELAEIDQRIARIRMGTIRKRDSAENSPSTSAGTMQTDTVPTGPEVSQLTPRDSVFVEGRAVSERSDKSSIEKESSQTDKSDSSTVREPLKSELYLGNIPSPSSNAGASGNESGRTMTSIPDKWRQKLTSIISSQIKEFHSHRDSRRSPVSLSVGHSDASLSDRSKMESPTSPREGGDTPSQLEKSENIPPRSEPIALNKPLPAYLLDSEVVNQSSNQSESIAEATEEAPFVEDITRPKSETASKRNSSVSSVEMDPTLRLRDSPSVPFLSLDRLNNEEFSVFQHISKLAHRLAQTTLEEATAELAADEFRSSSHSESDQSKQRFIPVGIKLPQSGGAFSSSETQSTKTTITTRTDNLSEEIGSSTVRSLKAELRNLLTSSLISSLLSGSGITNAVQSSSLTGGLSSTREAIRQLSLNSGHNSLSVSSKQSDTISGSLESKTSPNSNHRVLSESVASLSDADGSYVDGVATVVPVRGTAEHSFVDLAVTKDDMRPCEITIPSEAQSQEREQPSIVKVNKSWLFNLLGKERSKIPHTEVPRKLDPLQPLESYGDSSRNSLHSLSPIDSSFGMPSCLASYTSSEAVNLSVGHRCGSRSPSTISGLPSASASSPFSSSSSTTVGTHPSSFRPLPRLDEAPSEESIADQSVPYAPPIALTLAEGESLQTPSTSWTDSRKSNDFYALSRCSTSNSNLAVTSDLLRNSPTYKATEEIVDTTEDDQTTLHRLRSDMPITPVEPYEALVVPCLGSNGSAAASTLDSSSASVSSSPIPLQSIGAHDTSLVLREPSAHPPSSAHLASPPVLANETRNTTTIDSSIVWDDLGEMAISTDQNTSMDCLGFHGTVGGLVPQPTPRINITSINKDELDCVQVDRVRTPRPMCPADGAAARPSPHRPFANSRETNLAPFASMPVIYVDCDVSGPSIKHLTPRSVCGALYASWGSFNLEPLPPADAPSPLSDSLRSFQQHEANFLMMEKEIEQKGPPRNRRPPPARTSFLNQPPGCVTAADVRQNAVAIRSVAHNSDDPKRSLANRTGFGKNDEGRRVWGAHVPSRSADANRGRTLRRAAPAVTSPGHRQLHLNRGATRSRTPDPLELAMSNVAVDEVRYIQCSSPPKRKSGRQTTLSRSIKTRSSVIGSKLRASSGRTIHGHNQLREARNPGNSKPVKKDNATSYSATAVAVPPNCTVVPNLSSLIHSSSTSVEQSLRNQLRNWRAVRLGNRIAPTLSSSLQPVVPSNVSRKSPHEAVANSAGGNGSLLPTECTNFASVQSEAQPLMIERTADEDISATTLWMNEIAFQPPSTLSGRPSSPTPNIAGRTRTSSDFVPIEDENVETEVGSTVPYQRTEGSNRQSNLFPMAFTVDFDAAVLSNTACAGDELSERRIPINELRFSSLSPFRRIPVTTDEIDGVPLPNTSLVFQVPTCSSEPDGREARTVPTGQPVSTTAAGNVQTARIKAPTTVASRVTHLKHRETPIPDQKQREEQARLNRQRVKEFDRLRRERLFRRKKRPV</sequence>
<evidence type="ECO:0000256" key="1">
    <source>
        <dbReference type="SAM" id="MobiDB-lite"/>
    </source>
</evidence>
<feature type="region of interest" description="Disordered" evidence="1">
    <location>
        <begin position="1672"/>
        <end position="1731"/>
    </location>
</feature>
<comment type="caution">
    <text evidence="2">The sequence shown here is derived from an EMBL/GenBank/DDBJ whole genome shotgun (WGS) entry which is preliminary data.</text>
</comment>
<feature type="region of interest" description="Disordered" evidence="1">
    <location>
        <begin position="1983"/>
        <end position="2007"/>
    </location>
</feature>
<evidence type="ECO:0000313" key="2">
    <source>
        <dbReference type="EMBL" id="THD24259.1"/>
    </source>
</evidence>
<feature type="compositionally biased region" description="Polar residues" evidence="1">
    <location>
        <begin position="589"/>
        <end position="615"/>
    </location>
</feature>
<organism evidence="2 3">
    <name type="scientific">Fasciola hepatica</name>
    <name type="common">Liver fluke</name>
    <dbReference type="NCBI Taxonomy" id="6192"/>
    <lineage>
        <taxon>Eukaryota</taxon>
        <taxon>Metazoa</taxon>
        <taxon>Spiralia</taxon>
        <taxon>Lophotrochozoa</taxon>
        <taxon>Platyhelminthes</taxon>
        <taxon>Trematoda</taxon>
        <taxon>Digenea</taxon>
        <taxon>Plagiorchiida</taxon>
        <taxon>Echinostomata</taxon>
        <taxon>Echinostomatoidea</taxon>
        <taxon>Fasciolidae</taxon>
        <taxon>Fasciola</taxon>
    </lineage>
</organism>
<feature type="region of interest" description="Disordered" evidence="1">
    <location>
        <begin position="1099"/>
        <end position="1123"/>
    </location>
</feature>
<name>A0A4E0R6N1_FASHE</name>
<reference evidence="2" key="1">
    <citation type="submission" date="2019-03" db="EMBL/GenBank/DDBJ databases">
        <title>Improved annotation for the trematode Fasciola hepatica.</title>
        <authorList>
            <person name="Choi Y.-J."/>
            <person name="Martin J."/>
            <person name="Mitreva M."/>
        </authorList>
    </citation>
    <scope>NUCLEOTIDE SEQUENCE [LARGE SCALE GENOMIC DNA]</scope>
</reference>
<feature type="region of interest" description="Disordered" evidence="1">
    <location>
        <begin position="1"/>
        <end position="23"/>
    </location>
</feature>
<dbReference type="EMBL" id="JXXN02001697">
    <property type="protein sequence ID" value="THD24259.1"/>
    <property type="molecule type" value="Genomic_DNA"/>
</dbReference>
<accession>A0A4E0R6N1</accession>
<feature type="compositionally biased region" description="Polar residues" evidence="1">
    <location>
        <begin position="1996"/>
        <end position="2007"/>
    </location>
</feature>
<feature type="region of interest" description="Disordered" evidence="1">
    <location>
        <begin position="1159"/>
        <end position="1211"/>
    </location>
</feature>
<feature type="region of interest" description="Disordered" evidence="1">
    <location>
        <begin position="2029"/>
        <end position="2048"/>
    </location>
</feature>
<feature type="compositionally biased region" description="Low complexity" evidence="1">
    <location>
        <begin position="664"/>
        <end position="675"/>
    </location>
</feature>
<feature type="region of interest" description="Disordered" evidence="1">
    <location>
        <begin position="984"/>
        <end position="1014"/>
    </location>
</feature>
<keyword evidence="3" id="KW-1185">Reference proteome</keyword>
<gene>
    <name evidence="2" type="ORF">D915_004971</name>
</gene>
<feature type="compositionally biased region" description="Polar residues" evidence="1">
    <location>
        <begin position="1859"/>
        <end position="1879"/>
    </location>
</feature>
<feature type="region of interest" description="Disordered" evidence="1">
    <location>
        <begin position="700"/>
        <end position="761"/>
    </location>
</feature>
<feature type="compositionally biased region" description="Basic and acidic residues" evidence="1">
    <location>
        <begin position="625"/>
        <end position="646"/>
    </location>
</feature>
<feature type="region of interest" description="Disordered" evidence="1">
    <location>
        <begin position="780"/>
        <end position="827"/>
    </location>
</feature>
<dbReference type="Proteomes" id="UP000230066">
    <property type="component" value="Unassembled WGS sequence"/>
</dbReference>
<evidence type="ECO:0000313" key="3">
    <source>
        <dbReference type="Proteomes" id="UP000230066"/>
    </source>
</evidence>
<proteinExistence type="predicted"/>
<feature type="compositionally biased region" description="Low complexity" evidence="1">
    <location>
        <begin position="1162"/>
        <end position="1190"/>
    </location>
</feature>
<feature type="compositionally biased region" description="Basic and acidic residues" evidence="1">
    <location>
        <begin position="798"/>
        <end position="808"/>
    </location>
</feature>
<feature type="region of interest" description="Disordered" evidence="1">
    <location>
        <begin position="1585"/>
        <end position="1605"/>
    </location>
</feature>
<feature type="region of interest" description="Disordered" evidence="1">
    <location>
        <begin position="1627"/>
        <end position="1651"/>
    </location>
</feature>